<keyword evidence="4" id="KW-0539">Nucleus</keyword>
<dbReference type="PROSITE" id="PS51526">
    <property type="entry name" value="RFX_DBD"/>
    <property type="match status" value="1"/>
</dbReference>
<dbReference type="Pfam" id="PF02257">
    <property type="entry name" value="RFX_DNA_binding"/>
    <property type="match status" value="1"/>
</dbReference>
<keyword evidence="5" id="KW-0863">Zinc-finger</keyword>
<evidence type="ECO:0000256" key="1">
    <source>
        <dbReference type="ARBA" id="ARBA00022853"/>
    </source>
</evidence>
<feature type="region of interest" description="Disordered" evidence="6">
    <location>
        <begin position="1141"/>
        <end position="1176"/>
    </location>
</feature>
<evidence type="ECO:0000313" key="11">
    <source>
        <dbReference type="Proteomes" id="UP000594260"/>
    </source>
</evidence>
<reference evidence="10" key="1">
    <citation type="submission" date="2021-01" db="UniProtKB">
        <authorList>
            <consortium name="EnsemblMetazoa"/>
        </authorList>
    </citation>
    <scope>IDENTIFICATION</scope>
</reference>
<keyword evidence="5" id="KW-0479">Metal-binding</keyword>
<evidence type="ECO:0000256" key="2">
    <source>
        <dbReference type="ARBA" id="ARBA00023015"/>
    </source>
</evidence>
<dbReference type="InterPro" id="IPR003150">
    <property type="entry name" value="DNA-bd_RFX"/>
</dbReference>
<evidence type="ECO:0000256" key="6">
    <source>
        <dbReference type="SAM" id="MobiDB-lite"/>
    </source>
</evidence>
<dbReference type="Proteomes" id="UP000594260">
    <property type="component" value="Unplaced"/>
</dbReference>
<keyword evidence="11" id="KW-1185">Reference proteome</keyword>
<dbReference type="SUPFAM" id="SSF46774">
    <property type="entry name" value="ARID-like"/>
    <property type="match status" value="1"/>
</dbReference>
<dbReference type="GO" id="GO:0003677">
    <property type="term" value="F:DNA binding"/>
    <property type="evidence" value="ECO:0007669"/>
    <property type="project" value="InterPro"/>
</dbReference>
<proteinExistence type="predicted"/>
<evidence type="ECO:0000259" key="8">
    <source>
        <dbReference type="PROSITE" id="PS51011"/>
    </source>
</evidence>
<dbReference type="InterPro" id="IPR011989">
    <property type="entry name" value="ARM-like"/>
</dbReference>
<keyword evidence="5" id="KW-0862">Zinc</keyword>
<dbReference type="InterPro" id="IPR016024">
    <property type="entry name" value="ARM-type_fold"/>
</dbReference>
<evidence type="ECO:0000256" key="5">
    <source>
        <dbReference type="PROSITE-ProRule" id="PRU00042"/>
    </source>
</evidence>
<dbReference type="PROSITE" id="PS51011">
    <property type="entry name" value="ARID"/>
    <property type="match status" value="1"/>
</dbReference>
<dbReference type="InterPro" id="IPR036431">
    <property type="entry name" value="ARID_dom_sf"/>
</dbReference>
<feature type="region of interest" description="Disordered" evidence="6">
    <location>
        <begin position="940"/>
        <end position="962"/>
    </location>
</feature>
<dbReference type="GO" id="GO:0006325">
    <property type="term" value="P:chromatin organization"/>
    <property type="evidence" value="ECO:0007669"/>
    <property type="project" value="UniProtKB-KW"/>
</dbReference>
<keyword evidence="3" id="KW-0804">Transcription</keyword>
<feature type="domain" description="C2H2-type" evidence="7">
    <location>
        <begin position="1206"/>
        <end position="1236"/>
    </location>
</feature>
<dbReference type="Gene3D" id="1.10.150.60">
    <property type="entry name" value="ARID DNA-binding domain"/>
    <property type="match status" value="1"/>
</dbReference>
<dbReference type="InterPro" id="IPR052406">
    <property type="entry name" value="Chromatin_Remodeling_Comp"/>
</dbReference>
<accession>A0A7M7J6T3</accession>
<dbReference type="SUPFAM" id="SSF48371">
    <property type="entry name" value="ARM repeat"/>
    <property type="match status" value="1"/>
</dbReference>
<dbReference type="CTD" id="35560"/>
<dbReference type="SUPFAM" id="SSF46785">
    <property type="entry name" value="Winged helix' DNA-binding domain"/>
    <property type="match status" value="1"/>
</dbReference>
<dbReference type="InterPro" id="IPR013087">
    <property type="entry name" value="Znf_C2H2_type"/>
</dbReference>
<evidence type="ECO:0000259" key="7">
    <source>
        <dbReference type="PROSITE" id="PS50157"/>
    </source>
</evidence>
<evidence type="ECO:0000256" key="4">
    <source>
        <dbReference type="ARBA" id="ARBA00023242"/>
    </source>
</evidence>
<protein>
    <recommendedName>
        <fullName evidence="12">AT-rich interactive domain-containing protein 2</fullName>
    </recommendedName>
</protein>
<feature type="compositionally biased region" description="Low complexity" evidence="6">
    <location>
        <begin position="1092"/>
        <end position="1105"/>
    </location>
</feature>
<evidence type="ECO:0000256" key="3">
    <source>
        <dbReference type="ARBA" id="ARBA00023163"/>
    </source>
</evidence>
<dbReference type="SMART" id="SM00501">
    <property type="entry name" value="BRIGHT"/>
    <property type="match status" value="1"/>
</dbReference>
<sequence length="1436" mass="153967">MDKLHPEATEASQFVQTLHDFHRGRGTDFKFAPKICGQEIDLHQLYKTVTAAGGSGKLNERPERWYEITNALRFPDKCPNSTLVLRQIYQRYLGTYEKVTFLGEDPDLEVEDSGEVTSSSFRGGRNSSRGGGVSANAFVIQVPMSYNRQQHEVTDGQRANYGLSTQLAPPVSPFERLCFSLQSGLPNEETFALNVCTLLANGGRHAMQLNKAPPRLVDLLVSQAGLTADDGTLRDTLDESWRACEARRMTRFWQEHVDPAVGLCLGLPPLDRFAEAAEKIVEERDCVELIAEGGFMATREALEDEDDFFNLDNEVSPRDAEAQRVLRIALILHNLSFEEANAQILAQNQAFLRMMMLAAVSRWASLRQVGLDCLSNVAPHLQLNVHDDIVCRSLLRLTIDGILKSEDRGLVTRCLDIITHLAQCESNQQTLVAELDSSLLERLLELLTVHDVLLIIHSLETLYALTELGDGVCERLVAVRHAIAMLVSMLSLDPIAYGPGAQRGMKIVEHFDPLLPPATAPLIPSTLSSHHGHTQLMPAVVQTTHMAPPAAPVQPLMGRPMGQPNGGIASGAQPPIGATPPVHTVAPSMPGGAPDTGSVGETEALATAWIRAHIELTPGSSVGRQELYADYVNFCSKAGRRSVLSGHHFSTCIRTIFPQSALKVTQVTGPNQQLSQVFQYENLRRRAVPLTVTVTQTGVGSAQAGASTAVVNQVSRNLQKAALDSARAALPEGAQAPPTVAVQRPPSTKTALTPGEVASITTAPVLTAAVKPEDGAGSVAGVGPHVNGVAEKDSAATTGEPLASRGVGPASEATSVTTRPTVGVMVTAPATPKANGNHETAISNTTSNAKVYKSSPLLNGLLDRGTSLQQSPLQRCTTSTAVNGNGAVDVVMTGTNSNSNNGTSVPLVDSRLSLPNGEMPLAMGTTTSNTMEVRKRRLTFVSEDSNSQDATQERQQSSLSTNANSALSKLLQNGTIEDSNSGNPNSTTTSTAMEVTTASTGGSILNNNNNAKRMKLMQDDEKQPFQPPVKHTNGDVKARETGVVALGGNPIDSSSTPVASAVTVATSNPSVVGSVLVAPKDTIPFSSHLEVSSPHQGHQQQASQQEVIEGAKQPHENINKQPQQQQQQTLPTCIVDPAQQAQVQPPQSAQPLLPQAQSTIQQPKEVQRSVPPSHGAGSAVVVTAPALSASVPVPAAPAIEKRVLRYYCEWKGCDQSFGSARHVLLHAIYAHVGLRGGSNPVQPPPNMDPARDSLFCQWGVGGDKESCDGMARRRLSLCTHVQERHCSEAHLHVQAIRRQQISQFGAASLPAPVQPPPHPGYAADAAAHAIRRHAASFHAYRDAADEREHPVTRSVRLTAALILRNLARHVPSCRSRLAQYESRLSQVAMSALESSRTVAQCLADLHMQQDSAAKTTLSMEHSQLFQEGTRPRYSTD</sequence>
<feature type="region of interest" description="Disordered" evidence="6">
    <location>
        <begin position="1088"/>
        <end position="1107"/>
    </location>
</feature>
<keyword evidence="1" id="KW-0156">Chromatin regulator</keyword>
<dbReference type="GO" id="GO:0006355">
    <property type="term" value="P:regulation of DNA-templated transcription"/>
    <property type="evidence" value="ECO:0007669"/>
    <property type="project" value="InterPro"/>
</dbReference>
<feature type="compositionally biased region" description="Low complexity" evidence="6">
    <location>
        <begin position="118"/>
        <end position="128"/>
    </location>
</feature>
<evidence type="ECO:0000259" key="9">
    <source>
        <dbReference type="PROSITE" id="PS51526"/>
    </source>
</evidence>
<dbReference type="Gene3D" id="1.25.10.10">
    <property type="entry name" value="Leucine-rich Repeat Variant"/>
    <property type="match status" value="1"/>
</dbReference>
<dbReference type="RefSeq" id="XP_022647398.1">
    <property type="nucleotide sequence ID" value="XM_022791663.1"/>
</dbReference>
<feature type="region of interest" description="Disordered" evidence="6">
    <location>
        <begin position="109"/>
        <end position="129"/>
    </location>
</feature>
<dbReference type="Pfam" id="PF01388">
    <property type="entry name" value="ARID"/>
    <property type="match status" value="1"/>
</dbReference>
<dbReference type="PROSITE" id="PS50157">
    <property type="entry name" value="ZINC_FINGER_C2H2_2"/>
    <property type="match status" value="1"/>
</dbReference>
<feature type="region of interest" description="Disordered" evidence="6">
    <location>
        <begin position="792"/>
        <end position="816"/>
    </location>
</feature>
<dbReference type="GO" id="GO:0008270">
    <property type="term" value="F:zinc ion binding"/>
    <property type="evidence" value="ECO:0007669"/>
    <property type="project" value="UniProtKB-KW"/>
</dbReference>
<organism evidence="10 11">
    <name type="scientific">Varroa destructor</name>
    <name type="common">Honeybee mite</name>
    <dbReference type="NCBI Taxonomy" id="109461"/>
    <lineage>
        <taxon>Eukaryota</taxon>
        <taxon>Metazoa</taxon>
        <taxon>Ecdysozoa</taxon>
        <taxon>Arthropoda</taxon>
        <taxon>Chelicerata</taxon>
        <taxon>Arachnida</taxon>
        <taxon>Acari</taxon>
        <taxon>Parasitiformes</taxon>
        <taxon>Mesostigmata</taxon>
        <taxon>Gamasina</taxon>
        <taxon>Dermanyssoidea</taxon>
        <taxon>Varroidae</taxon>
        <taxon>Varroa</taxon>
    </lineage>
</organism>
<dbReference type="InterPro" id="IPR036390">
    <property type="entry name" value="WH_DNA-bd_sf"/>
</dbReference>
<dbReference type="EnsemblMetazoa" id="XM_022791663">
    <property type="protein sequence ID" value="XP_022647398"/>
    <property type="gene ID" value="LOC111244477"/>
</dbReference>
<dbReference type="PANTHER" id="PTHR22970:SF14">
    <property type="entry name" value="AT-RICH INTERACTIVE DOMAIN-CONTAINING PROTEIN 2"/>
    <property type="match status" value="1"/>
</dbReference>
<keyword evidence="2" id="KW-0805">Transcription regulation</keyword>
<feature type="domain" description="ARID" evidence="8">
    <location>
        <begin position="8"/>
        <end position="101"/>
    </location>
</feature>
<dbReference type="InterPro" id="IPR036388">
    <property type="entry name" value="WH-like_DNA-bd_sf"/>
</dbReference>
<dbReference type="GeneID" id="111244477"/>
<dbReference type="PANTHER" id="PTHR22970">
    <property type="entry name" value="AT-RICH INTERACTIVE DOMAIN-CONTAINING PROTEIN 2"/>
    <property type="match status" value="1"/>
</dbReference>
<dbReference type="PROSITE" id="PS00028">
    <property type="entry name" value="ZINC_FINGER_C2H2_1"/>
    <property type="match status" value="1"/>
</dbReference>
<name>A0A7M7J6T3_VARDE</name>
<feature type="domain" description="RFX-type winged-helix" evidence="9">
    <location>
        <begin position="606"/>
        <end position="687"/>
    </location>
</feature>
<feature type="compositionally biased region" description="Low complexity" evidence="6">
    <location>
        <begin position="1141"/>
        <end position="1158"/>
    </location>
</feature>
<dbReference type="SMART" id="SM01014">
    <property type="entry name" value="ARID"/>
    <property type="match status" value="1"/>
</dbReference>
<evidence type="ECO:0000313" key="10">
    <source>
        <dbReference type="EnsemblMetazoa" id="XP_022647398"/>
    </source>
</evidence>
<feature type="compositionally biased region" description="Polar residues" evidence="6">
    <location>
        <begin position="942"/>
        <end position="956"/>
    </location>
</feature>
<evidence type="ECO:0008006" key="12">
    <source>
        <dbReference type="Google" id="ProtNLM"/>
    </source>
</evidence>
<dbReference type="InterPro" id="IPR001606">
    <property type="entry name" value="ARID_dom"/>
</dbReference>
<dbReference type="Gene3D" id="1.10.10.10">
    <property type="entry name" value="Winged helix-like DNA-binding domain superfamily/Winged helix DNA-binding domain"/>
    <property type="match status" value="1"/>
</dbReference>